<proteinExistence type="predicted"/>
<evidence type="ECO:0000313" key="2">
    <source>
        <dbReference type="Proteomes" id="UP001279734"/>
    </source>
</evidence>
<keyword evidence="2" id="KW-1185">Reference proteome</keyword>
<sequence length="505" mass="53523">MNQHPVTASLGIGCQNLFLLVCTHKPFDVAAVGHSSDLGRGNVHALSNVDPSAGDPLAHANTTFSDDKGIQQCPDLHLPCCSKDARVPEGPSSGNVAAMQGLSLCNPTDSPSCHLEPHARWTEDDIIARLEFTVGRSCEASEYHLLYWYLVFLGLDALADAWSAGVGCGLESVIAGYGWDLVFEAFSILKSAASSSWLLCSSASPAMIGLLGAPPCPPLAAASPLLPVPPSSQGSLKLLMVSLKLLLVRAPVPELTLAFRLSQLLVSLSLLRFLPLVTWLLSRASLSSMGNALIRPYPDSAVASSLISEVLPAATPSSRFDIVQIRACWCCRLGIWTVPGYCNLLVSVCGHVCDWEQVLLSNAADLLGVSGYGLICHARVRWRVSSPCPSFHSSNLAQQVGCPCILAPDANWLKCFYNWCDAPEVAGYAAYLVCGAGLICLWCWGQLGVTVHWYCCIVIGSCAECATGGSAGCDGVVAVQYWGVMVLMEILLGGGALMQLTCALP</sequence>
<protein>
    <submittedName>
        <fullName evidence="1">Uncharacterized protein</fullName>
    </submittedName>
</protein>
<dbReference type="AlphaFoldDB" id="A0AAD3TLD3"/>
<gene>
    <name evidence="1" type="ORF">Nepgr_033077</name>
</gene>
<dbReference type="Proteomes" id="UP001279734">
    <property type="component" value="Unassembled WGS sequence"/>
</dbReference>
<name>A0AAD3TLD3_NEPGR</name>
<comment type="caution">
    <text evidence="1">The sequence shown here is derived from an EMBL/GenBank/DDBJ whole genome shotgun (WGS) entry which is preliminary data.</text>
</comment>
<dbReference type="EMBL" id="BSYO01000040">
    <property type="protein sequence ID" value="GMH31234.1"/>
    <property type="molecule type" value="Genomic_DNA"/>
</dbReference>
<reference evidence="1" key="1">
    <citation type="submission" date="2023-05" db="EMBL/GenBank/DDBJ databases">
        <title>Nepenthes gracilis genome sequencing.</title>
        <authorList>
            <person name="Fukushima K."/>
        </authorList>
    </citation>
    <scope>NUCLEOTIDE SEQUENCE</scope>
    <source>
        <strain evidence="1">SING2019-196</strain>
    </source>
</reference>
<organism evidence="1 2">
    <name type="scientific">Nepenthes gracilis</name>
    <name type="common">Slender pitcher plant</name>
    <dbReference type="NCBI Taxonomy" id="150966"/>
    <lineage>
        <taxon>Eukaryota</taxon>
        <taxon>Viridiplantae</taxon>
        <taxon>Streptophyta</taxon>
        <taxon>Embryophyta</taxon>
        <taxon>Tracheophyta</taxon>
        <taxon>Spermatophyta</taxon>
        <taxon>Magnoliopsida</taxon>
        <taxon>eudicotyledons</taxon>
        <taxon>Gunneridae</taxon>
        <taxon>Pentapetalae</taxon>
        <taxon>Caryophyllales</taxon>
        <taxon>Nepenthaceae</taxon>
        <taxon>Nepenthes</taxon>
    </lineage>
</organism>
<evidence type="ECO:0000313" key="1">
    <source>
        <dbReference type="EMBL" id="GMH31234.1"/>
    </source>
</evidence>
<accession>A0AAD3TLD3</accession>